<dbReference type="SUPFAM" id="SSF52151">
    <property type="entry name" value="FabD/lysophospholipase-like"/>
    <property type="match status" value="1"/>
</dbReference>
<protein>
    <submittedName>
        <fullName evidence="1">Galactolipase</fullName>
        <ecNumber evidence="1">3.1.1.26</ecNumber>
    </submittedName>
</protein>
<dbReference type="InterPro" id="IPR016035">
    <property type="entry name" value="Acyl_Trfase/lysoPLipase"/>
</dbReference>
<organism evidence="1 2">
    <name type="scientific">Handroanthus impetiginosus</name>
    <dbReference type="NCBI Taxonomy" id="429701"/>
    <lineage>
        <taxon>Eukaryota</taxon>
        <taxon>Viridiplantae</taxon>
        <taxon>Streptophyta</taxon>
        <taxon>Embryophyta</taxon>
        <taxon>Tracheophyta</taxon>
        <taxon>Spermatophyta</taxon>
        <taxon>Magnoliopsida</taxon>
        <taxon>eudicotyledons</taxon>
        <taxon>Gunneridae</taxon>
        <taxon>Pentapetalae</taxon>
        <taxon>asterids</taxon>
        <taxon>lamiids</taxon>
        <taxon>Lamiales</taxon>
        <taxon>Bignoniaceae</taxon>
        <taxon>Crescentiina</taxon>
        <taxon>Tabebuia alliance</taxon>
        <taxon>Handroanthus</taxon>
    </lineage>
</organism>
<gene>
    <name evidence="1" type="ORF">CDL12_16166</name>
</gene>
<dbReference type="EC" id="3.1.1.26" evidence="1"/>
<name>A0A2G9H1S2_9LAMI</name>
<dbReference type="AlphaFoldDB" id="A0A2G9H1S2"/>
<dbReference type="PANTHER" id="PTHR32176">
    <property type="entry name" value="XYLOSE ISOMERASE"/>
    <property type="match status" value="1"/>
</dbReference>
<evidence type="ECO:0000313" key="1">
    <source>
        <dbReference type="EMBL" id="PIN11240.1"/>
    </source>
</evidence>
<dbReference type="PANTHER" id="PTHR32176:SF92">
    <property type="entry name" value="XYLOSE ISOMERASE"/>
    <property type="match status" value="1"/>
</dbReference>
<dbReference type="Gene3D" id="3.40.1090.10">
    <property type="entry name" value="Cytosolic phospholipase A2 catalytic domain"/>
    <property type="match status" value="1"/>
</dbReference>
<dbReference type="GO" id="GO:0004620">
    <property type="term" value="F:phospholipase activity"/>
    <property type="evidence" value="ECO:0007669"/>
    <property type="project" value="TreeGrafter"/>
</dbReference>
<evidence type="ECO:0000313" key="2">
    <source>
        <dbReference type="Proteomes" id="UP000231279"/>
    </source>
</evidence>
<accession>A0A2G9H1S2</accession>
<keyword evidence="2" id="KW-1185">Reference proteome</keyword>
<keyword evidence="1" id="KW-0378">Hydrolase</keyword>
<dbReference type="SMR" id="A0A2G9H1S2"/>
<dbReference type="Proteomes" id="UP000231279">
    <property type="component" value="Unassembled WGS sequence"/>
</dbReference>
<dbReference type="GO" id="GO:0047372">
    <property type="term" value="F:monoacylglycerol lipase activity"/>
    <property type="evidence" value="ECO:0007669"/>
    <property type="project" value="TreeGrafter"/>
</dbReference>
<dbReference type="STRING" id="429701.A0A2G9H1S2"/>
<reference evidence="2" key="1">
    <citation type="journal article" date="2018" name="Gigascience">
        <title>Genome assembly of the Pink Ipe (Handroanthus impetiginosus, Bignoniaceae), a highly valued, ecologically keystone Neotropical timber forest tree.</title>
        <authorList>
            <person name="Silva-Junior O.B."/>
            <person name="Grattapaglia D."/>
            <person name="Novaes E."/>
            <person name="Collevatti R.G."/>
        </authorList>
    </citation>
    <scope>NUCLEOTIDE SEQUENCE [LARGE SCALE GENOMIC DNA]</scope>
    <source>
        <strain evidence="2">cv. UFG-1</strain>
    </source>
</reference>
<dbReference type="OrthoDB" id="1658288at2759"/>
<sequence>MGKSREYNLIDGGIAANNPALVAMNQATRWILDQNLDSSHMVDQNRFIIISIGTGSKQEKSYSARKAAKWGILSWLINGGSSPIVKCFKKASMDVVDNHMSMVFPASQSHQNYLRIQEDNLKGNVSSLDLATKENLDELVEIGKKLLKKPLSRVNHGETNEEALKRFARLLSQEKKFREANK</sequence>
<proteinExistence type="predicted"/>
<dbReference type="EMBL" id="NKXS01002995">
    <property type="protein sequence ID" value="PIN11240.1"/>
    <property type="molecule type" value="Genomic_DNA"/>
</dbReference>
<comment type="caution">
    <text evidence="1">The sequence shown here is derived from an EMBL/GenBank/DDBJ whole genome shotgun (WGS) entry which is preliminary data.</text>
</comment>
<dbReference type="GO" id="GO:0047714">
    <property type="term" value="F:galactolipase activity"/>
    <property type="evidence" value="ECO:0007669"/>
    <property type="project" value="UniProtKB-EC"/>
</dbReference>